<dbReference type="InterPro" id="IPR025392">
    <property type="entry name" value="DUF4124"/>
</dbReference>
<evidence type="ECO:0000259" key="3">
    <source>
        <dbReference type="Pfam" id="PF04355"/>
    </source>
</evidence>
<evidence type="ECO:0000313" key="6">
    <source>
        <dbReference type="Proteomes" id="UP000831189"/>
    </source>
</evidence>
<feature type="chain" id="PRO_5045503903" evidence="2">
    <location>
        <begin position="22"/>
        <end position="164"/>
    </location>
</feature>
<dbReference type="Pfam" id="PF13511">
    <property type="entry name" value="DUF4124"/>
    <property type="match status" value="1"/>
</dbReference>
<gene>
    <name evidence="5" type="ORF">M0M42_07685</name>
</gene>
<proteinExistence type="predicted"/>
<feature type="signal peptide" evidence="2">
    <location>
        <begin position="1"/>
        <end position="21"/>
    </location>
</feature>
<dbReference type="Proteomes" id="UP000831189">
    <property type="component" value="Chromosome"/>
</dbReference>
<dbReference type="Pfam" id="PF04355">
    <property type="entry name" value="BamE"/>
    <property type="match status" value="1"/>
</dbReference>
<feature type="domain" description="DUF4124" evidence="4">
    <location>
        <begin position="12"/>
        <end position="59"/>
    </location>
</feature>
<name>A0ABY4KTR0_9PSED</name>
<dbReference type="EMBL" id="CP096208">
    <property type="protein sequence ID" value="UPQ84258.1"/>
    <property type="molecule type" value="Genomic_DNA"/>
</dbReference>
<organism evidence="5 6">
    <name type="scientific">Pseudomonas knackmussii</name>
    <dbReference type="NCBI Taxonomy" id="65741"/>
    <lineage>
        <taxon>Bacteria</taxon>
        <taxon>Pseudomonadati</taxon>
        <taxon>Pseudomonadota</taxon>
        <taxon>Gammaproteobacteria</taxon>
        <taxon>Pseudomonadales</taxon>
        <taxon>Pseudomonadaceae</taxon>
        <taxon>Pseudomonas</taxon>
    </lineage>
</organism>
<sequence>MNKAIAASCCALLFIGTPAFAANIYRCADETGHITFTRQGCPTSQTAKIQDARNPTPSSGKAVPLATPRAQRNGRHKEATARQLTIVGEQDDGCGNRLTGNARRSAMIGKRILPGMTRADVDSAFGTPDAVTSRNGQVQYRYVSDNGRTRTITFDEHGCTRGKR</sequence>
<keyword evidence="2" id="KW-0732">Signal</keyword>
<protein>
    <submittedName>
        <fullName evidence="5">Outer membrane protein assembly factor BamE</fullName>
    </submittedName>
</protein>
<evidence type="ECO:0000256" key="1">
    <source>
        <dbReference type="SAM" id="MobiDB-lite"/>
    </source>
</evidence>
<feature type="region of interest" description="Disordered" evidence="1">
    <location>
        <begin position="47"/>
        <end position="79"/>
    </location>
</feature>
<accession>A0ABY4KTR0</accession>
<evidence type="ECO:0000256" key="2">
    <source>
        <dbReference type="SAM" id="SignalP"/>
    </source>
</evidence>
<feature type="domain" description="Outer membrane protein assembly factor BamE" evidence="3">
    <location>
        <begin position="110"/>
        <end position="158"/>
    </location>
</feature>
<reference evidence="5 6" key="1">
    <citation type="submission" date="2022-04" db="EMBL/GenBank/DDBJ databases">
        <title>Pseudomonas knackmussii B09-2.</title>
        <authorList>
            <person name="Deng Y."/>
        </authorList>
    </citation>
    <scope>NUCLEOTIDE SEQUENCE [LARGE SCALE GENOMIC DNA]</scope>
    <source>
        <strain evidence="5 6">B09-2</strain>
    </source>
</reference>
<feature type="compositionally biased region" description="Polar residues" evidence="1">
    <location>
        <begin position="47"/>
        <end position="59"/>
    </location>
</feature>
<evidence type="ECO:0000259" key="4">
    <source>
        <dbReference type="Pfam" id="PF13511"/>
    </source>
</evidence>
<dbReference type="InterPro" id="IPR007450">
    <property type="entry name" value="BamE_dom"/>
</dbReference>
<evidence type="ECO:0000313" key="5">
    <source>
        <dbReference type="EMBL" id="UPQ84258.1"/>
    </source>
</evidence>
<keyword evidence="6" id="KW-1185">Reference proteome</keyword>